<proteinExistence type="predicted"/>
<evidence type="ECO:0000313" key="1">
    <source>
        <dbReference type="EMBL" id="GAG45965.1"/>
    </source>
</evidence>
<organism evidence="1">
    <name type="scientific">marine sediment metagenome</name>
    <dbReference type="NCBI Taxonomy" id="412755"/>
    <lineage>
        <taxon>unclassified sequences</taxon>
        <taxon>metagenomes</taxon>
        <taxon>ecological metagenomes</taxon>
    </lineage>
</organism>
<reference evidence="1" key="1">
    <citation type="journal article" date="2014" name="Front. Microbiol.">
        <title>High frequency of phylogenetically diverse reductive dehalogenase-homologous genes in deep subseafloor sedimentary metagenomes.</title>
        <authorList>
            <person name="Kawai M."/>
            <person name="Futagami T."/>
            <person name="Toyoda A."/>
            <person name="Takaki Y."/>
            <person name="Nishi S."/>
            <person name="Hori S."/>
            <person name="Arai W."/>
            <person name="Tsubouchi T."/>
            <person name="Morono Y."/>
            <person name="Uchiyama I."/>
            <person name="Ito T."/>
            <person name="Fujiyama A."/>
            <person name="Inagaki F."/>
            <person name="Takami H."/>
        </authorList>
    </citation>
    <scope>NUCLEOTIDE SEQUENCE</scope>
    <source>
        <strain evidence="1">Expedition CK06-06</strain>
    </source>
</reference>
<comment type="caution">
    <text evidence="1">The sequence shown here is derived from an EMBL/GenBank/DDBJ whole genome shotgun (WGS) entry which is preliminary data.</text>
</comment>
<gene>
    <name evidence="1" type="ORF">S01H1_83533</name>
</gene>
<sequence length="104" mass="11978">MKNTKVVPVNVSEKVKSSKARKNYYNVRAEAGYIVRQMFEEGQIDIDDEDLGVQLANIYYDLKDGRWILEDKEKFKVRARVRPDELDSLLIAKAIVRGGVPSIY</sequence>
<name>X0XRW7_9ZZZZ</name>
<protein>
    <submittedName>
        <fullName evidence="1">Uncharacterized protein</fullName>
    </submittedName>
</protein>
<dbReference type="EMBL" id="BARS01056808">
    <property type="protein sequence ID" value="GAG45965.1"/>
    <property type="molecule type" value="Genomic_DNA"/>
</dbReference>
<dbReference type="AlphaFoldDB" id="X0XRW7"/>
<accession>X0XRW7</accession>
<dbReference type="Gene3D" id="3.30.420.240">
    <property type="match status" value="1"/>
</dbReference>